<feature type="compositionally biased region" description="Low complexity" evidence="2">
    <location>
        <begin position="15"/>
        <end position="28"/>
    </location>
</feature>
<organism evidence="3 4">
    <name type="scientific">Carnegiea gigantea</name>
    <dbReference type="NCBI Taxonomy" id="171969"/>
    <lineage>
        <taxon>Eukaryota</taxon>
        <taxon>Viridiplantae</taxon>
        <taxon>Streptophyta</taxon>
        <taxon>Embryophyta</taxon>
        <taxon>Tracheophyta</taxon>
        <taxon>Spermatophyta</taxon>
        <taxon>Magnoliopsida</taxon>
        <taxon>eudicotyledons</taxon>
        <taxon>Gunneridae</taxon>
        <taxon>Pentapetalae</taxon>
        <taxon>Caryophyllales</taxon>
        <taxon>Cactineae</taxon>
        <taxon>Cactaceae</taxon>
        <taxon>Cactoideae</taxon>
        <taxon>Echinocereeae</taxon>
        <taxon>Carnegiea</taxon>
    </lineage>
</organism>
<reference evidence="3" key="1">
    <citation type="submission" date="2022-04" db="EMBL/GenBank/DDBJ databases">
        <title>Carnegiea gigantea Genome sequencing and assembly v2.</title>
        <authorList>
            <person name="Copetti D."/>
            <person name="Sanderson M.J."/>
            <person name="Burquez A."/>
            <person name="Wojciechowski M.F."/>
        </authorList>
    </citation>
    <scope>NUCLEOTIDE SEQUENCE</scope>
    <source>
        <strain evidence="3">SGP5-SGP5p</strain>
        <tissue evidence="3">Aerial part</tissue>
    </source>
</reference>
<keyword evidence="4" id="KW-1185">Reference proteome</keyword>
<sequence length="615" mass="71410">MAKKKSTHREKSTSQEPEANQQNQNPNPKMERSNSRPTAIEDSAEKLSSLKSLNAMLLKETVEKRQEVSALLESKKSLESELSRSASEIEALKAELAQMQELEVLRRENGELRREKEGVEERLEDVEREMDEVVRERDEMEKAKFEGDLEIGSMKKLENELRSEVKRGRDALNQAICENDALKQDLNAQIEERNKLREKLATMEAKYADELGELKSKYQVVSKELEASKNEIKMVKSELGSAGRNCEDLKREIKGLNEEKELMLREKMELSRERSEQDMRMNEVEKEVCQLNAIVLSLREDEEKWRVKFFEFEKINAEMVEKIEDMGRELNASMEKNKAKEKEIEGLMQEKLSALNSLAELETELDIVKLVKDEILKEKTGLETVKLKQENEIMELRHEVNELEGNIALLKESNRDELEKNRQLFSVIDGYKNMLDRLNMERDDVKRTLEEEKANGVKLQVKVSEISKKMEDTAQVIEELRATGDTLVGEKKELEKKHSKLVEVKGFAERKFADAQKKVDELEASLTLKTDMFEVALGMLRKTAHQLSIEKEKKGGEEVMKMVEKREMEPYLSELEAIKSAFRKREEKVGEMEKQMESLKWFLELTDVITDPRQN</sequence>
<evidence type="ECO:0000256" key="1">
    <source>
        <dbReference type="SAM" id="Coils"/>
    </source>
</evidence>
<comment type="caution">
    <text evidence="3">The sequence shown here is derived from an EMBL/GenBank/DDBJ whole genome shotgun (WGS) entry which is preliminary data.</text>
</comment>
<accession>A0A9Q1K4R8</accession>
<feature type="region of interest" description="Disordered" evidence="2">
    <location>
        <begin position="1"/>
        <end position="47"/>
    </location>
</feature>
<dbReference type="AlphaFoldDB" id="A0A9Q1K4R8"/>
<feature type="compositionally biased region" description="Basic and acidic residues" evidence="2">
    <location>
        <begin position="64"/>
        <end position="82"/>
    </location>
</feature>
<dbReference type="EMBL" id="JAKOGI010000328">
    <property type="protein sequence ID" value="KAJ8436805.1"/>
    <property type="molecule type" value="Genomic_DNA"/>
</dbReference>
<feature type="coiled-coil region" evidence="1">
    <location>
        <begin position="323"/>
        <end position="525"/>
    </location>
</feature>
<evidence type="ECO:0000313" key="4">
    <source>
        <dbReference type="Proteomes" id="UP001153076"/>
    </source>
</evidence>
<name>A0A9Q1K4R8_9CARY</name>
<protein>
    <submittedName>
        <fullName evidence="3">Uncharacterized protein</fullName>
    </submittedName>
</protein>
<feature type="region of interest" description="Disordered" evidence="2">
    <location>
        <begin position="64"/>
        <end position="83"/>
    </location>
</feature>
<dbReference type="OrthoDB" id="689590at2759"/>
<keyword evidence="1" id="KW-0175">Coiled coil</keyword>
<evidence type="ECO:0000313" key="3">
    <source>
        <dbReference type="EMBL" id="KAJ8436805.1"/>
    </source>
</evidence>
<evidence type="ECO:0000256" key="2">
    <source>
        <dbReference type="SAM" id="MobiDB-lite"/>
    </source>
</evidence>
<gene>
    <name evidence="3" type="ORF">Cgig2_032033</name>
</gene>
<dbReference type="Proteomes" id="UP001153076">
    <property type="component" value="Unassembled WGS sequence"/>
</dbReference>
<proteinExistence type="predicted"/>